<evidence type="ECO:0000259" key="4">
    <source>
        <dbReference type="SMART" id="SM00499"/>
    </source>
</evidence>
<keyword evidence="2" id="KW-0446">Lipid-binding</keyword>
<dbReference type="InterPro" id="IPR033872">
    <property type="entry name" value="nsLTP2"/>
</dbReference>
<evidence type="ECO:0000256" key="3">
    <source>
        <dbReference type="SAM" id="SignalP"/>
    </source>
</evidence>
<dbReference type="Gramene" id="NC11G0241650.1">
    <property type="protein sequence ID" value="NC11G0241650.1:cds"/>
    <property type="gene ID" value="NC11G0241650"/>
</dbReference>
<dbReference type="GO" id="GO:0006869">
    <property type="term" value="P:lipid transport"/>
    <property type="evidence" value="ECO:0007669"/>
    <property type="project" value="InterPro"/>
</dbReference>
<dbReference type="EMBL" id="LR721776">
    <property type="protein sequence ID" value="VVV71249.1"/>
    <property type="molecule type" value="Genomic_DNA"/>
</dbReference>
<evidence type="ECO:0000313" key="5">
    <source>
        <dbReference type="EMBL" id="VVV71249.1"/>
    </source>
</evidence>
<feature type="chain" id="PRO_5023807991" description="Bifunctional inhibitor/plant lipid transfer protein/seed storage helical domain-containing protein" evidence="3">
    <location>
        <begin position="27"/>
        <end position="92"/>
    </location>
</feature>
<reference evidence="5" key="1">
    <citation type="submission" date="2019-09" db="EMBL/GenBank/DDBJ databases">
        <authorList>
            <person name="Zhang L."/>
        </authorList>
    </citation>
    <scope>NUCLEOTIDE SEQUENCE</scope>
</reference>
<keyword evidence="3" id="KW-0732">Signal</keyword>
<dbReference type="PANTHER" id="PTHR33214">
    <property type="entry name" value="BIFUNCTIONAL INHIBITOR/LIPID-TRANSFER PROTEIN/SEED STORAGE 2S ALBUMIN SUPERFAMILY PROTEIN"/>
    <property type="match status" value="1"/>
</dbReference>
<dbReference type="Gene3D" id="1.10.110.10">
    <property type="entry name" value="Plant lipid-transfer and hydrophobic proteins"/>
    <property type="match status" value="1"/>
</dbReference>
<dbReference type="InterPro" id="IPR036312">
    <property type="entry name" value="Bifun_inhib/LTP/seed_sf"/>
</dbReference>
<name>A0A5K0Y106_9MAGN</name>
<proteinExistence type="predicted"/>
<feature type="signal peptide" evidence="3">
    <location>
        <begin position="1"/>
        <end position="26"/>
    </location>
</feature>
<evidence type="ECO:0000256" key="2">
    <source>
        <dbReference type="ARBA" id="ARBA00023121"/>
    </source>
</evidence>
<organism evidence="5">
    <name type="scientific">Nymphaea colorata</name>
    <name type="common">pocket water lily</name>
    <dbReference type="NCBI Taxonomy" id="210225"/>
    <lineage>
        <taxon>Eukaryota</taxon>
        <taxon>Viridiplantae</taxon>
        <taxon>Streptophyta</taxon>
        <taxon>Embryophyta</taxon>
        <taxon>Tracheophyta</taxon>
        <taxon>Spermatophyta</taxon>
        <taxon>Magnoliopsida</taxon>
        <taxon>Nymphaeales</taxon>
        <taxon>Nymphaeaceae</taxon>
        <taxon>Nymphaea</taxon>
    </lineage>
</organism>
<accession>A0A5K0Y106</accession>
<dbReference type="InterPro" id="IPR016140">
    <property type="entry name" value="Bifunc_inhib/LTP/seed_store"/>
</dbReference>
<dbReference type="GO" id="GO:0008289">
    <property type="term" value="F:lipid binding"/>
    <property type="evidence" value="ECO:0007669"/>
    <property type="project" value="UniProtKB-KW"/>
</dbReference>
<feature type="domain" description="Bifunctional inhibitor/plant lipid transfer protein/seed storage helical" evidence="4">
    <location>
        <begin position="28"/>
        <end position="92"/>
    </location>
</feature>
<evidence type="ECO:0000256" key="1">
    <source>
        <dbReference type="ARBA" id="ARBA00022448"/>
    </source>
</evidence>
<sequence length="92" mass="9704">MAGANVLICSFMMVLLFANVMPRAYGDCNVVELSPCAGAYEGGPPTSECCSVLKTQKSCYCVYARDPTYGPIIYSATGKRIANACGIAFPSC</sequence>
<protein>
    <recommendedName>
        <fullName evidence="4">Bifunctional inhibitor/plant lipid transfer protein/seed storage helical domain-containing protein</fullName>
    </recommendedName>
</protein>
<dbReference type="PANTHER" id="PTHR33214:SF69">
    <property type="entry name" value="BIFUNCTIONAL INHIBITOR_LIPID-TRANSFER PROTEIN_SEED STORAGE 2S ALBUMIN SUPERFAMILY PROTEIN"/>
    <property type="match status" value="1"/>
</dbReference>
<dbReference type="Pfam" id="PF00234">
    <property type="entry name" value="Tryp_alpha_amyl"/>
    <property type="match status" value="1"/>
</dbReference>
<keyword evidence="1" id="KW-0813">Transport</keyword>
<gene>
    <name evidence="5" type="ORF">NYM_LOCUS7205</name>
</gene>
<dbReference type="AlphaFoldDB" id="A0A5K0Y106"/>
<dbReference type="SMART" id="SM00499">
    <property type="entry name" value="AAI"/>
    <property type="match status" value="1"/>
</dbReference>
<dbReference type="SUPFAM" id="SSF47699">
    <property type="entry name" value="Bifunctional inhibitor/lipid-transfer protein/seed storage 2S albumin"/>
    <property type="match status" value="1"/>
</dbReference>